<dbReference type="Pfam" id="PF07707">
    <property type="entry name" value="BACK"/>
    <property type="match status" value="1"/>
</dbReference>
<evidence type="ECO:0000256" key="1">
    <source>
        <dbReference type="ARBA" id="ARBA00022441"/>
    </source>
</evidence>
<dbReference type="InterPro" id="IPR006652">
    <property type="entry name" value="Kelch_1"/>
</dbReference>
<dbReference type="PANTHER" id="PTHR24412">
    <property type="entry name" value="KELCH PROTEIN"/>
    <property type="match status" value="1"/>
</dbReference>
<dbReference type="InterPro" id="IPR011043">
    <property type="entry name" value="Gal_Oxase/kelch_b-propeller"/>
</dbReference>
<keyword evidence="2" id="KW-0677">Repeat</keyword>
<protein>
    <submittedName>
        <fullName evidence="6">Kelch-like protein 8 isoform X2</fullName>
    </submittedName>
</protein>
<keyword evidence="5" id="KW-1185">Reference proteome</keyword>
<proteinExistence type="predicted"/>
<dbReference type="OrthoDB" id="45365at2759"/>
<dbReference type="GeneID" id="106154793"/>
<keyword evidence="1" id="KW-0880">Kelch repeat</keyword>
<dbReference type="PANTHER" id="PTHR24412:SF480">
    <property type="entry name" value="KELCH-LIKE PROTEIN 8"/>
    <property type="match status" value="1"/>
</dbReference>
<dbReference type="PROSITE" id="PS50097">
    <property type="entry name" value="BTB"/>
    <property type="match status" value="1"/>
</dbReference>
<organism evidence="5 6">
    <name type="scientific">Lingula anatina</name>
    <name type="common">Brachiopod</name>
    <name type="synonym">Lingula unguis</name>
    <dbReference type="NCBI Taxonomy" id="7574"/>
    <lineage>
        <taxon>Eukaryota</taxon>
        <taxon>Metazoa</taxon>
        <taxon>Spiralia</taxon>
        <taxon>Lophotrochozoa</taxon>
        <taxon>Brachiopoda</taxon>
        <taxon>Linguliformea</taxon>
        <taxon>Lingulata</taxon>
        <taxon>Lingulida</taxon>
        <taxon>Linguloidea</taxon>
        <taxon>Lingulidae</taxon>
        <taxon>Lingula</taxon>
    </lineage>
</organism>
<dbReference type="InterPro" id="IPR000210">
    <property type="entry name" value="BTB/POZ_dom"/>
</dbReference>
<accession>A0A1S3HF84</accession>
<dbReference type="Pfam" id="PF24681">
    <property type="entry name" value="Kelch_KLHDC2_KLHL20_DRC7"/>
    <property type="match status" value="1"/>
</dbReference>
<dbReference type="AlphaFoldDB" id="A0A1S3HF84"/>
<dbReference type="Gene3D" id="1.25.40.420">
    <property type="match status" value="1"/>
</dbReference>
<dbReference type="SMART" id="SM00225">
    <property type="entry name" value="BTB"/>
    <property type="match status" value="1"/>
</dbReference>
<dbReference type="FunFam" id="1.25.40.420:FF:000001">
    <property type="entry name" value="Kelch-like family member 12"/>
    <property type="match status" value="1"/>
</dbReference>
<feature type="compositionally biased region" description="Pro residues" evidence="3">
    <location>
        <begin position="15"/>
        <end position="42"/>
    </location>
</feature>
<dbReference type="Proteomes" id="UP000085678">
    <property type="component" value="Unplaced"/>
</dbReference>
<dbReference type="InterPro" id="IPR011705">
    <property type="entry name" value="BACK"/>
</dbReference>
<evidence type="ECO:0000256" key="2">
    <source>
        <dbReference type="ARBA" id="ARBA00022737"/>
    </source>
</evidence>
<dbReference type="SUPFAM" id="SSF50965">
    <property type="entry name" value="Galactose oxidase, central domain"/>
    <property type="match status" value="1"/>
</dbReference>
<dbReference type="SUPFAM" id="SSF54695">
    <property type="entry name" value="POZ domain"/>
    <property type="match status" value="1"/>
</dbReference>
<dbReference type="InterPro" id="IPR015915">
    <property type="entry name" value="Kelch-typ_b-propeller"/>
</dbReference>
<dbReference type="SUPFAM" id="SSF117281">
    <property type="entry name" value="Kelch motif"/>
    <property type="match status" value="1"/>
</dbReference>
<reference evidence="6" key="1">
    <citation type="submission" date="2025-08" db="UniProtKB">
        <authorList>
            <consortium name="RefSeq"/>
        </authorList>
    </citation>
    <scope>IDENTIFICATION</scope>
    <source>
        <tissue evidence="6">Gonads</tissue>
    </source>
</reference>
<dbReference type="Gene3D" id="3.30.710.10">
    <property type="entry name" value="Potassium Channel Kv1.1, Chain A"/>
    <property type="match status" value="1"/>
</dbReference>
<name>A0A1S3HF84_LINAN</name>
<dbReference type="SMART" id="SM00875">
    <property type="entry name" value="BACK"/>
    <property type="match status" value="1"/>
</dbReference>
<evidence type="ECO:0000259" key="4">
    <source>
        <dbReference type="PROSITE" id="PS50097"/>
    </source>
</evidence>
<dbReference type="CDD" id="cd18238">
    <property type="entry name" value="BTB_POZ_KLHL8"/>
    <property type="match status" value="1"/>
</dbReference>
<dbReference type="Pfam" id="PF00651">
    <property type="entry name" value="BTB"/>
    <property type="match status" value="1"/>
</dbReference>
<evidence type="ECO:0000313" key="5">
    <source>
        <dbReference type="Proteomes" id="UP000085678"/>
    </source>
</evidence>
<dbReference type="InterPro" id="IPR011333">
    <property type="entry name" value="SKP1/BTB/POZ_sf"/>
</dbReference>
<feature type="compositionally biased region" description="Low complexity" evidence="3">
    <location>
        <begin position="85"/>
        <end position="95"/>
    </location>
</feature>
<feature type="region of interest" description="Disordered" evidence="3">
    <location>
        <begin position="1"/>
        <end position="169"/>
    </location>
</feature>
<dbReference type="CDD" id="cd18448">
    <property type="entry name" value="BACK_KLHL8"/>
    <property type="match status" value="1"/>
</dbReference>
<sequence>MSQKPGSRQGSFTSRPPPPPPPVIPPPPGTPPEPRSNPPPLPTGASAAPPLVPRRRESLDTNNTTAGQGSGPLNDRPLTGSPNISSRSAFRSVSSNCASVQSTSTSMTSPPPSYIAGSVGGVGSSSPATRPASAFSTLPTSSPSLPSRPNTNTPESMSSQPSLKARGEDAATLTRTMELRPNLNLVPKNQESHSVDSRREDLRGSCLYEAKSLTQDAFKVLHEFYQSGQLCDLELKVGEKVFKCHRVVLACVSKYFRAMFTSEMAESKQNRVTIQDIDEYAMELLIKFAYTGKVLITVNNVQPMLYAASILQVEAVAIASSDFMKTHMHPTNCIGIRQFAEAHGRSELIKMADKFIQDNFQDVVEVEEFVSMTTEHLELIIASPNIFVESEIQAYEAVMKWLMHDLEHRKQYLARLMAHVKFPLLPASYLMGKVEQEPMMKKDLDCRDYIDEAKHYQLFLSGVYPTVKLSERLRPRKSCAGVMFCVGGRGGTGDPFKSIECYDLRNNRWLTISEMTTKRRHVGVVSVDGLLYSIGGHDGNEHLNSCEVFDPVTNKWKAIASMATYRRGIAVASLNGPIYVVGGLDDSTCFNQVERYDIQSDSWSFVAPMNTPRGGVGVGALKNMLYAVGGNDGTTSLDTCERYDPHVNRWTFVASMKKRRAGAGVAVLDGYLFVVGGFDDNSPQDSVERYDPVTNTWEVLTVMSRPRGGVGVAALGGKIYAVGGHDGTNYLNSVEAFDPISNSWEAVASTQVCRAGAGMAYSECNISVMQEGGQSINAAL</sequence>
<dbReference type="Pfam" id="PF01344">
    <property type="entry name" value="Kelch_1"/>
    <property type="match status" value="2"/>
</dbReference>
<evidence type="ECO:0000256" key="3">
    <source>
        <dbReference type="SAM" id="MobiDB-lite"/>
    </source>
</evidence>
<feature type="compositionally biased region" description="Polar residues" evidence="3">
    <location>
        <begin position="1"/>
        <end position="14"/>
    </location>
</feature>
<gene>
    <name evidence="6" type="primary">LOC106154793</name>
</gene>
<dbReference type="RefSeq" id="XP_013384733.1">
    <property type="nucleotide sequence ID" value="XM_013529279.1"/>
</dbReference>
<feature type="domain" description="BTB" evidence="4">
    <location>
        <begin position="231"/>
        <end position="298"/>
    </location>
</feature>
<evidence type="ECO:0000313" key="6">
    <source>
        <dbReference type="RefSeq" id="XP_013384733.1"/>
    </source>
</evidence>
<dbReference type="Gene3D" id="2.120.10.80">
    <property type="entry name" value="Kelch-type beta propeller"/>
    <property type="match status" value="2"/>
</dbReference>
<feature type="compositionally biased region" description="Low complexity" evidence="3">
    <location>
        <begin position="131"/>
        <end position="154"/>
    </location>
</feature>
<dbReference type="SMART" id="SM00612">
    <property type="entry name" value="Kelch"/>
    <property type="match status" value="6"/>
</dbReference>